<dbReference type="AlphaFoldDB" id="A0A285ZWX4"/>
<gene>
    <name evidence="2" type="ORF">SAMN06297358_1419</name>
</gene>
<protein>
    <submittedName>
        <fullName evidence="2">Uncharacterized protein</fullName>
    </submittedName>
</protein>
<proteinExistence type="predicted"/>
<dbReference type="RefSeq" id="WP_097130321.1">
    <property type="nucleotide sequence ID" value="NZ_OCMT01000002.1"/>
</dbReference>
<feature type="compositionally biased region" description="Basic and acidic residues" evidence="1">
    <location>
        <begin position="1"/>
        <end position="10"/>
    </location>
</feature>
<evidence type="ECO:0000313" key="2">
    <source>
        <dbReference type="EMBL" id="SOD14130.1"/>
    </source>
</evidence>
<name>A0A285ZWX4_9SPHI</name>
<accession>A0A285ZWX4</accession>
<organism evidence="2 3">
    <name type="scientific">Pedobacter xixiisoli</name>
    <dbReference type="NCBI Taxonomy" id="1476464"/>
    <lineage>
        <taxon>Bacteria</taxon>
        <taxon>Pseudomonadati</taxon>
        <taxon>Bacteroidota</taxon>
        <taxon>Sphingobacteriia</taxon>
        <taxon>Sphingobacteriales</taxon>
        <taxon>Sphingobacteriaceae</taxon>
        <taxon>Pedobacter</taxon>
    </lineage>
</organism>
<sequence length="77" mass="8976">MEYKKGKLQNERGSVQQQTQRNEQFANESEFALIPVPKVNLHKVDYQDDFSDVKPKRSSWNSITFDNDDLLSVFKPA</sequence>
<evidence type="ECO:0000313" key="3">
    <source>
        <dbReference type="Proteomes" id="UP000219281"/>
    </source>
</evidence>
<reference evidence="3" key="1">
    <citation type="submission" date="2017-09" db="EMBL/GenBank/DDBJ databases">
        <authorList>
            <person name="Varghese N."/>
            <person name="Submissions S."/>
        </authorList>
    </citation>
    <scope>NUCLEOTIDE SEQUENCE [LARGE SCALE GENOMIC DNA]</scope>
    <source>
        <strain evidence="3">CGMCC 1.12803</strain>
    </source>
</reference>
<feature type="region of interest" description="Disordered" evidence="1">
    <location>
        <begin position="1"/>
        <end position="23"/>
    </location>
</feature>
<keyword evidence="3" id="KW-1185">Reference proteome</keyword>
<feature type="compositionally biased region" description="Polar residues" evidence="1">
    <location>
        <begin position="11"/>
        <end position="23"/>
    </location>
</feature>
<evidence type="ECO:0000256" key="1">
    <source>
        <dbReference type="SAM" id="MobiDB-lite"/>
    </source>
</evidence>
<dbReference type="Proteomes" id="UP000219281">
    <property type="component" value="Unassembled WGS sequence"/>
</dbReference>
<dbReference type="EMBL" id="OCMT01000002">
    <property type="protein sequence ID" value="SOD14130.1"/>
    <property type="molecule type" value="Genomic_DNA"/>
</dbReference>